<sequence length="229" mass="26805">MRTLGKAASSMKKNRKFRVMITIVPTLFDYILSDKDTTHKTISKEQADELFVFFEKSPLFNWKNSHNGCEGRADAVCVLLDEWDIPNFKGWVFGGTYLKKGHIGQLKNNWNYHVAPILPVDDNGKVVYFILDPATGDGLQTVEDWASSITLIPHSYYCIRKSCWYIFPEKNISKKKWHHRNKQNRKWMIQCLQGINSLTKTGRAHLIFNKFRLQKTKESFQKLKNYHPF</sequence>
<dbReference type="Gene3D" id="3.10.620.30">
    <property type="match status" value="1"/>
</dbReference>
<accession>A0A2W5EF95</accession>
<proteinExistence type="predicted"/>
<dbReference type="Pfam" id="PF18626">
    <property type="entry name" value="Gln_deamidase_2"/>
    <property type="match status" value="1"/>
</dbReference>
<organism evidence="2 3">
    <name type="scientific">Pseudopedobacter saltans</name>
    <dbReference type="NCBI Taxonomy" id="151895"/>
    <lineage>
        <taxon>Bacteria</taxon>
        <taxon>Pseudomonadati</taxon>
        <taxon>Bacteroidota</taxon>
        <taxon>Sphingobacteriia</taxon>
        <taxon>Sphingobacteriales</taxon>
        <taxon>Sphingobacteriaceae</taxon>
        <taxon>Pseudopedobacter</taxon>
    </lineage>
</organism>
<name>A0A2W5EF95_9SPHI</name>
<dbReference type="InterPro" id="IPR041325">
    <property type="entry name" value="Gln_deamidase_2"/>
</dbReference>
<evidence type="ECO:0000313" key="3">
    <source>
        <dbReference type="Proteomes" id="UP000249645"/>
    </source>
</evidence>
<feature type="domain" description="Protein glutaminase" evidence="1">
    <location>
        <begin position="49"/>
        <end position="148"/>
    </location>
</feature>
<gene>
    <name evidence="2" type="ORF">DI598_19155</name>
</gene>
<evidence type="ECO:0000313" key="2">
    <source>
        <dbReference type="EMBL" id="PZP40724.1"/>
    </source>
</evidence>
<comment type="caution">
    <text evidence="2">The sequence shown here is derived from an EMBL/GenBank/DDBJ whole genome shotgun (WGS) entry which is preliminary data.</text>
</comment>
<protein>
    <recommendedName>
        <fullName evidence="1">Protein glutaminase domain-containing protein</fullName>
    </recommendedName>
</protein>
<reference evidence="2 3" key="1">
    <citation type="submission" date="2017-11" db="EMBL/GenBank/DDBJ databases">
        <title>Infants hospitalized years apart are colonized by the same room-sourced microbial strains.</title>
        <authorList>
            <person name="Brooks B."/>
            <person name="Olm M.R."/>
            <person name="Firek B.A."/>
            <person name="Baker R."/>
            <person name="Thomas B.C."/>
            <person name="Morowitz M.J."/>
            <person name="Banfield J.F."/>
        </authorList>
    </citation>
    <scope>NUCLEOTIDE SEQUENCE [LARGE SCALE GENOMIC DNA]</scope>
    <source>
        <strain evidence="2">S2_009_000_R2_76</strain>
    </source>
</reference>
<dbReference type="EMBL" id="QFOI01000593">
    <property type="protein sequence ID" value="PZP40724.1"/>
    <property type="molecule type" value="Genomic_DNA"/>
</dbReference>
<evidence type="ECO:0000259" key="1">
    <source>
        <dbReference type="Pfam" id="PF18626"/>
    </source>
</evidence>
<dbReference type="AlphaFoldDB" id="A0A2W5EF95"/>
<dbReference type="Proteomes" id="UP000249645">
    <property type="component" value="Unassembled WGS sequence"/>
</dbReference>